<keyword evidence="4" id="KW-1185">Reference proteome</keyword>
<comment type="caution">
    <text evidence="3">The sequence shown here is derived from an EMBL/GenBank/DDBJ whole genome shotgun (WGS) entry which is preliminary data.</text>
</comment>
<evidence type="ECO:0000256" key="1">
    <source>
        <dbReference type="SAM" id="Coils"/>
    </source>
</evidence>
<sequence length="132" mass="14455">MTRLVNILLVCLMVLGAAAVYDMKYEAEAAAERVAGLERQVAAEQERISMLRATWSALTQPRRMQDLVERHAPDLNLAPMELTQLGTIADVPEKKPEEELLAGDKDEIVTGSVKAKPAAPAPEPEDVYEGVE</sequence>
<evidence type="ECO:0000313" key="4">
    <source>
        <dbReference type="Proteomes" id="UP000094622"/>
    </source>
</evidence>
<feature type="compositionally biased region" description="Acidic residues" evidence="2">
    <location>
        <begin position="123"/>
        <end position="132"/>
    </location>
</feature>
<evidence type="ECO:0008006" key="5">
    <source>
        <dbReference type="Google" id="ProtNLM"/>
    </source>
</evidence>
<dbReference type="RefSeq" id="WP_069306092.1">
    <property type="nucleotide sequence ID" value="NZ_MCRJ01000018.1"/>
</dbReference>
<evidence type="ECO:0000256" key="2">
    <source>
        <dbReference type="SAM" id="MobiDB-lite"/>
    </source>
</evidence>
<dbReference type="AlphaFoldDB" id="A0A1E3H711"/>
<gene>
    <name evidence="3" type="ORF">A6302_01079</name>
</gene>
<proteinExistence type="predicted"/>
<dbReference type="Proteomes" id="UP000094622">
    <property type="component" value="Unassembled WGS sequence"/>
</dbReference>
<keyword evidence="1" id="KW-0175">Coiled coil</keyword>
<name>A0A1E3H711_9HYPH</name>
<feature type="compositionally biased region" description="Basic and acidic residues" evidence="2">
    <location>
        <begin position="91"/>
        <end position="108"/>
    </location>
</feature>
<organism evidence="3 4">
    <name type="scientific">Methylobrevis pamukkalensis</name>
    <dbReference type="NCBI Taxonomy" id="1439726"/>
    <lineage>
        <taxon>Bacteria</taxon>
        <taxon>Pseudomonadati</taxon>
        <taxon>Pseudomonadota</taxon>
        <taxon>Alphaproteobacteria</taxon>
        <taxon>Hyphomicrobiales</taxon>
        <taxon>Pleomorphomonadaceae</taxon>
        <taxon>Methylobrevis</taxon>
    </lineage>
</organism>
<dbReference type="OrthoDB" id="7165680at2"/>
<reference evidence="3 4" key="1">
    <citation type="submission" date="2016-07" db="EMBL/GenBank/DDBJ databases">
        <title>Draft Genome Sequence of Methylobrevis pamukkalensis PK2.</title>
        <authorList>
            <person name="Vasilenko O.V."/>
            <person name="Doronina N.V."/>
            <person name="Shmareva M.N."/>
            <person name="Tarlachkov S.V."/>
            <person name="Mustakhimov I."/>
            <person name="Trotsenko Y.A."/>
        </authorList>
    </citation>
    <scope>NUCLEOTIDE SEQUENCE [LARGE SCALE GENOMIC DNA]</scope>
    <source>
        <strain evidence="3 4">PK2</strain>
    </source>
</reference>
<protein>
    <recommendedName>
        <fullName evidence="5">Cell division protein FtsL</fullName>
    </recommendedName>
</protein>
<feature type="coiled-coil region" evidence="1">
    <location>
        <begin position="27"/>
        <end position="54"/>
    </location>
</feature>
<feature type="region of interest" description="Disordered" evidence="2">
    <location>
        <begin position="91"/>
        <end position="132"/>
    </location>
</feature>
<dbReference type="EMBL" id="MCRJ01000018">
    <property type="protein sequence ID" value="ODN71566.1"/>
    <property type="molecule type" value="Genomic_DNA"/>
</dbReference>
<evidence type="ECO:0000313" key="3">
    <source>
        <dbReference type="EMBL" id="ODN71566.1"/>
    </source>
</evidence>
<accession>A0A1E3H711</accession>